<dbReference type="Gene3D" id="3.10.310.10">
    <property type="entry name" value="Diaminopimelate Epimerase, Chain A, domain 1"/>
    <property type="match status" value="2"/>
</dbReference>
<dbReference type="NCBIfam" id="NF047722">
    <property type="entry name" value="T3LHypDht"/>
    <property type="match status" value="1"/>
</dbReference>
<sequence>MRSSKTIHVISCHAEGEVGDVIVGGVAPPPGNTLWEQRSWIDNDQTLRNFVLNEPRGGVFRHVNLLVPPKHPEAQMGWIIMEPEDTPPMSGSNSICVSTVLLDSGIIPMQEPVTEMVLEAPGGLVKVTAECHGGKAQRITVENVPAFVCELDQTLDVPGIGKVRVDTAYGGDSFVVVDANELGFSLEEHEARYLAELGVRITNAANEQLTFRHPDNPDWTHFSFCLFAGPIEREGNQLSARSAVSIQPGKIDRSPTGTAVSARMALLHARGEMAVGDYFKGRSIIGSEFQGRLKSETMIGGQKAIIPEISGRGWITGTHQHMLDPEDPWPEGYRLTDTWPSFKS</sequence>
<dbReference type="PIRSF" id="PIRSF029792">
    <property type="entry name" value="Pro_racemase"/>
    <property type="match status" value="1"/>
</dbReference>
<reference evidence="3" key="1">
    <citation type="journal article" date="2019" name="Int. J. Syst. Evol. Microbiol.">
        <title>The Global Catalogue of Microorganisms (GCM) 10K type strain sequencing project: providing services to taxonomists for standard genome sequencing and annotation.</title>
        <authorList>
            <consortium name="The Broad Institute Genomics Platform"/>
            <consortium name="The Broad Institute Genome Sequencing Center for Infectious Disease"/>
            <person name="Wu L."/>
            <person name="Ma J."/>
        </authorList>
    </citation>
    <scope>NUCLEOTIDE SEQUENCE [LARGE SCALE GENOMIC DNA]</scope>
    <source>
        <strain evidence="3">KCTC 12847</strain>
    </source>
</reference>
<organism evidence="2 3">
    <name type="scientific">Modicisalibacter luteus</name>
    <dbReference type="NCBI Taxonomy" id="453962"/>
    <lineage>
        <taxon>Bacteria</taxon>
        <taxon>Pseudomonadati</taxon>
        <taxon>Pseudomonadota</taxon>
        <taxon>Gammaproteobacteria</taxon>
        <taxon>Oceanospirillales</taxon>
        <taxon>Halomonadaceae</taxon>
        <taxon>Modicisalibacter</taxon>
    </lineage>
</organism>
<protein>
    <submittedName>
        <fullName evidence="2">Proline racemase family protein</fullName>
    </submittedName>
</protein>
<evidence type="ECO:0000256" key="1">
    <source>
        <dbReference type="ARBA" id="ARBA00007529"/>
    </source>
</evidence>
<dbReference type="InterPro" id="IPR008794">
    <property type="entry name" value="Pro_racemase_fam"/>
</dbReference>
<proteinExistence type="inferred from homology"/>
<dbReference type="SFLD" id="SFLDS00028">
    <property type="entry name" value="Proline_Racemase"/>
    <property type="match status" value="1"/>
</dbReference>
<dbReference type="SUPFAM" id="SSF54506">
    <property type="entry name" value="Diaminopimelate epimerase-like"/>
    <property type="match status" value="1"/>
</dbReference>
<evidence type="ECO:0000313" key="3">
    <source>
        <dbReference type="Proteomes" id="UP001595640"/>
    </source>
</evidence>
<name>A0ABV7LYR2_9GAMM</name>
<dbReference type="RefSeq" id="WP_019018919.1">
    <property type="nucleotide sequence ID" value="NZ_BMXD01000005.1"/>
</dbReference>
<dbReference type="Proteomes" id="UP001595640">
    <property type="component" value="Unassembled WGS sequence"/>
</dbReference>
<evidence type="ECO:0000313" key="2">
    <source>
        <dbReference type="EMBL" id="MFC3291574.1"/>
    </source>
</evidence>
<dbReference type="Pfam" id="PF05544">
    <property type="entry name" value="Pro_racemase"/>
    <property type="match status" value="1"/>
</dbReference>
<dbReference type="PANTHER" id="PTHR33442">
    <property type="entry name" value="TRANS-3-HYDROXY-L-PROLINE DEHYDRATASE"/>
    <property type="match status" value="1"/>
</dbReference>
<comment type="similarity">
    <text evidence="1">Belongs to the proline racemase family.</text>
</comment>
<comment type="caution">
    <text evidence="2">The sequence shown here is derived from an EMBL/GenBank/DDBJ whole genome shotgun (WGS) entry which is preliminary data.</text>
</comment>
<accession>A0ABV7LYR2</accession>
<keyword evidence="3" id="KW-1185">Reference proteome</keyword>
<gene>
    <name evidence="2" type="ORF">ACFOEI_05800</name>
</gene>
<dbReference type="PANTHER" id="PTHR33442:SF5">
    <property type="entry name" value="BIFUNCTIONAL TRANS-3-HYDROXY-L-PROLINE DEHYDRATASE_2-EPIMERASE"/>
    <property type="match status" value="1"/>
</dbReference>
<dbReference type="EMBL" id="JBHRUH010000011">
    <property type="protein sequence ID" value="MFC3291574.1"/>
    <property type="molecule type" value="Genomic_DNA"/>
</dbReference>